<evidence type="ECO:0000313" key="4">
    <source>
        <dbReference type="Proteomes" id="UP001055219"/>
    </source>
</evidence>
<dbReference type="SMART" id="SM00355">
    <property type="entry name" value="ZnF_C2H2"/>
    <property type="match status" value="2"/>
</dbReference>
<feature type="region of interest" description="Disordered" evidence="1">
    <location>
        <begin position="866"/>
        <end position="938"/>
    </location>
</feature>
<feature type="domain" description="C2H2-type" evidence="2">
    <location>
        <begin position="970"/>
        <end position="997"/>
    </location>
</feature>
<sequence length="1017" mass="113258">MENRRRPSLDETASALRRLTHTPRLALRRPSSTSESSLSSSSSSILSLRSHDHREDHSCVIRETRHDDCTLNRFLVWAAFKRNASPNMTAQDRLQCPLSRCRKRFASHEDMLRHLYLCDKLSSGEYWCYDHERVEHFQHAGSARCKRCPVSKRKRIMGLAKVFFSSLGSRRPGAGLKDYDLESCCDSEASPPTISDDLFEAEPEDDIGVDDAWGASFRHKVELQANEIHEIDSNEVMLPTILEDVEDDITQTAKTTKHVSHPTSLPEMYQPETVHLAELESRNSEWACQQETIPPMDFNPIYSNARTGPERPLLEIQTNNLAQYRREAKRRSTMLAPSSSVRSTASTASTNSTCSTSSQCISPMSNWSHGWAHQQDSTMTTPADECNPNPFTLMGLSTQVDPQCTRAPEPTFFPQDQLFNGMANTFLTELPADVPMVAADIPVVDVTPPDNSAMPLCTFQPDLQFDAPDPTTFVVPPSEQVLQLCPNDPPATLQDTQQTLGPQAETTRKSGLSPRTPDRVGATSIIKDLWEALQLHVENTKKRLVVLQDNHLVNHLFSMSATDVASCGLQTLHNGLGHSNEQSAIDLLCFTHLIYSMSLLVHKEDAQARGDRLFHQVVSYASKFSKEDRQAYFPIVDILWKPNGMSEDDVVGLMRKTSSASRRKGKQKEQNPTEPQLDILVTLAQTFLDEIEYAAVQELDKPQLRASDLCRQHTSSGILTFGPELSLGIPLDYMVNKLVVAYGDVPPFLAKMHELRRGVMSGNSITARRLELELIHVGRTCLPPELFLDRYIATVRDCIDYLCALLCPDTHSRTTYQHCGIRLVDTMIRGSLPLEQPSTDPAAQIADADFSDHLATITNIQDCQLSGKPSNTNAPHLAPGNNTGIASTPFDNTWTDVSASATPVDSGPELSTAATSPPSQQPTPATGSKSESNSICEECGYRPEGNPKWFQGSMAKHKKLMHGKSEPVVYQCPFPGCTSRYTNRPDNLRQHQIKKQHFVGGEGDIQRRPSKRKKMDS</sequence>
<keyword evidence="4" id="KW-1185">Reference proteome</keyword>
<organism evidence="3 4">
    <name type="scientific">Emericellopsis cladophorae</name>
    <dbReference type="NCBI Taxonomy" id="2686198"/>
    <lineage>
        <taxon>Eukaryota</taxon>
        <taxon>Fungi</taxon>
        <taxon>Dikarya</taxon>
        <taxon>Ascomycota</taxon>
        <taxon>Pezizomycotina</taxon>
        <taxon>Sordariomycetes</taxon>
        <taxon>Hypocreomycetidae</taxon>
        <taxon>Hypocreales</taxon>
        <taxon>Bionectriaceae</taxon>
        <taxon>Emericellopsis</taxon>
    </lineage>
</organism>
<feature type="domain" description="C2H2-type" evidence="2">
    <location>
        <begin position="94"/>
        <end position="116"/>
    </location>
</feature>
<feature type="region of interest" description="Disordered" evidence="1">
    <location>
        <begin position="327"/>
        <end position="358"/>
    </location>
</feature>
<dbReference type="InterPro" id="IPR013087">
    <property type="entry name" value="Znf_C2H2_type"/>
</dbReference>
<evidence type="ECO:0000313" key="3">
    <source>
        <dbReference type="EMBL" id="KAI6782105.1"/>
    </source>
</evidence>
<reference evidence="3" key="1">
    <citation type="journal article" date="2021" name="J Fungi (Basel)">
        <title>Genomic and Metabolomic Analyses of the Marine Fungus Emericellopsis cladophorae: Insights into Saltwater Adaptability Mechanisms and Its Biosynthetic Potential.</title>
        <authorList>
            <person name="Goncalves M.F.M."/>
            <person name="Hilario S."/>
            <person name="Van de Peer Y."/>
            <person name="Esteves A.C."/>
            <person name="Alves A."/>
        </authorList>
    </citation>
    <scope>NUCLEOTIDE SEQUENCE</scope>
    <source>
        <strain evidence="3">MUM 19.33</strain>
    </source>
</reference>
<feature type="compositionally biased region" description="Low complexity" evidence="1">
    <location>
        <begin position="28"/>
        <end position="43"/>
    </location>
</feature>
<dbReference type="AlphaFoldDB" id="A0A9Q0BEY4"/>
<feature type="region of interest" description="Disordered" evidence="1">
    <location>
        <begin position="994"/>
        <end position="1017"/>
    </location>
</feature>
<feature type="compositionally biased region" description="Basic residues" evidence="1">
    <location>
        <begin position="1008"/>
        <end position="1017"/>
    </location>
</feature>
<comment type="caution">
    <text evidence="3">The sequence shown here is derived from an EMBL/GenBank/DDBJ whole genome shotgun (WGS) entry which is preliminary data.</text>
</comment>
<reference evidence="3" key="2">
    <citation type="submission" date="2022-07" db="EMBL/GenBank/DDBJ databases">
        <authorList>
            <person name="Goncalves M.F.M."/>
            <person name="Hilario S."/>
            <person name="Van De Peer Y."/>
            <person name="Esteves A.C."/>
            <person name="Alves A."/>
        </authorList>
    </citation>
    <scope>NUCLEOTIDE SEQUENCE</scope>
    <source>
        <strain evidence="3">MUM 19.33</strain>
    </source>
</reference>
<proteinExistence type="predicted"/>
<accession>A0A9Q0BEY4</accession>
<dbReference type="EMBL" id="JAGIXG020000015">
    <property type="protein sequence ID" value="KAI6782105.1"/>
    <property type="molecule type" value="Genomic_DNA"/>
</dbReference>
<evidence type="ECO:0000256" key="1">
    <source>
        <dbReference type="SAM" id="MobiDB-lite"/>
    </source>
</evidence>
<feature type="region of interest" description="Disordered" evidence="1">
    <location>
        <begin position="654"/>
        <end position="675"/>
    </location>
</feature>
<feature type="compositionally biased region" description="Low complexity" evidence="1">
    <location>
        <begin position="911"/>
        <end position="926"/>
    </location>
</feature>
<name>A0A9Q0BEY4_9HYPO</name>
<feature type="compositionally biased region" description="Polar residues" evidence="1">
    <location>
        <begin position="866"/>
        <end position="903"/>
    </location>
</feature>
<protein>
    <recommendedName>
        <fullName evidence="2">C2H2-type domain-containing protein</fullName>
    </recommendedName>
</protein>
<feature type="region of interest" description="Disordered" evidence="1">
    <location>
        <begin position="1"/>
        <end position="43"/>
    </location>
</feature>
<feature type="compositionally biased region" description="Polar residues" evidence="1">
    <location>
        <begin position="493"/>
        <end position="505"/>
    </location>
</feature>
<feature type="region of interest" description="Disordered" evidence="1">
    <location>
        <begin position="487"/>
        <end position="518"/>
    </location>
</feature>
<dbReference type="OrthoDB" id="5366163at2759"/>
<dbReference type="GeneID" id="75828854"/>
<gene>
    <name evidence="3" type="ORF">J7T54_002342</name>
</gene>
<evidence type="ECO:0000259" key="2">
    <source>
        <dbReference type="SMART" id="SM00355"/>
    </source>
</evidence>
<dbReference type="Proteomes" id="UP001055219">
    <property type="component" value="Unassembled WGS sequence"/>
</dbReference>
<dbReference type="RefSeq" id="XP_051362961.1">
    <property type="nucleotide sequence ID" value="XM_051505511.1"/>
</dbReference>
<feature type="compositionally biased region" description="Low complexity" evidence="1">
    <location>
        <begin position="338"/>
        <end position="358"/>
    </location>
</feature>